<sequence>MTVCGVNQLGSFDIEEEHNMSAVEGIEKFAEITRYRLCCPCVHTHCCGCSSAATGFSLPSVSAASVSSTSVSSLIPGSSSSSTTAVGLLPVGSERSTSGGSSPSSALAVMACKFWNHEDLEEGEGVEKKSYLKRSRVGNGAAVGGRTVGAGDI</sequence>
<dbReference type="EMBL" id="AMZH03003155">
    <property type="protein sequence ID" value="RRT73239.1"/>
    <property type="molecule type" value="Genomic_DNA"/>
</dbReference>
<evidence type="ECO:0000313" key="2">
    <source>
        <dbReference type="Proteomes" id="UP000287651"/>
    </source>
</evidence>
<name>A0A427AAK3_ENSVE</name>
<dbReference type="AlphaFoldDB" id="A0A427AAK3"/>
<gene>
    <name evidence="1" type="ORF">B296_00011660</name>
</gene>
<accession>A0A427AAK3</accession>
<comment type="caution">
    <text evidence="1">The sequence shown here is derived from an EMBL/GenBank/DDBJ whole genome shotgun (WGS) entry which is preliminary data.</text>
</comment>
<protein>
    <submittedName>
        <fullName evidence="1">Uncharacterized protein</fullName>
    </submittedName>
</protein>
<evidence type="ECO:0000313" key="1">
    <source>
        <dbReference type="EMBL" id="RRT73239.1"/>
    </source>
</evidence>
<proteinExistence type="predicted"/>
<reference evidence="1 2" key="1">
    <citation type="journal article" date="2014" name="Agronomy (Basel)">
        <title>A Draft Genome Sequence for Ensete ventricosum, the Drought-Tolerant Tree Against Hunger.</title>
        <authorList>
            <person name="Harrison J."/>
            <person name="Moore K.A."/>
            <person name="Paszkiewicz K."/>
            <person name="Jones T."/>
            <person name="Grant M."/>
            <person name="Ambacheew D."/>
            <person name="Muzemil S."/>
            <person name="Studholme D.J."/>
        </authorList>
    </citation>
    <scope>NUCLEOTIDE SEQUENCE [LARGE SCALE GENOMIC DNA]</scope>
</reference>
<organism evidence="1 2">
    <name type="scientific">Ensete ventricosum</name>
    <name type="common">Abyssinian banana</name>
    <name type="synonym">Musa ensete</name>
    <dbReference type="NCBI Taxonomy" id="4639"/>
    <lineage>
        <taxon>Eukaryota</taxon>
        <taxon>Viridiplantae</taxon>
        <taxon>Streptophyta</taxon>
        <taxon>Embryophyta</taxon>
        <taxon>Tracheophyta</taxon>
        <taxon>Spermatophyta</taxon>
        <taxon>Magnoliopsida</taxon>
        <taxon>Liliopsida</taxon>
        <taxon>Zingiberales</taxon>
        <taxon>Musaceae</taxon>
        <taxon>Ensete</taxon>
    </lineage>
</organism>
<dbReference type="Proteomes" id="UP000287651">
    <property type="component" value="Unassembled WGS sequence"/>
</dbReference>